<evidence type="ECO:0000259" key="8">
    <source>
        <dbReference type="Pfam" id="PF08544"/>
    </source>
</evidence>
<name>A0AAW6TZG5_9BACT</name>
<evidence type="ECO:0000256" key="4">
    <source>
        <dbReference type="ARBA" id="ARBA00022840"/>
    </source>
</evidence>
<sequence length="1059" mass="115008">MQLGSRSWDYLIVTASNEAQATAYEAQLAVRRELGLLSSVCETIVVADPGGKRVGSGGSTLFCLLEVLQRRLGRQMAKSGPPLWLETLSGMRILVVHAGGDSRRLPAYGPCGKIFIPVPGENDSAVCLSLFDRQLPTYLALPEPTQGQGQVVIASGDVLLRFDPSDIRLTRQGITALACYANPEQASRHGVFCQGSDDAVRLYLQKPSISEQRAHGAINAYGQTCLDIGVMHFDAATAVRLLQVFGARPNSAGGAALAGRRGKAVLERGLDFYREVCCTMGTHGRLASYIKSARGSGSKWSDAMLTELFGLLSDTPFSVQLLKHCDFLDFGSSRAILTNGTRLLQEDRGISFLQTYLDINNEVAPSATVQGTGGWVEGCRIASSLTLGGSNVVVGADIDQPLVLPAGACVDVIEGRSRDAGYIWFVRCYGIDDAFKEPAGQGAVFCGKDLLVWLADVGAAPQDVWDRRTAKKDRSIWNARLFPAVKAHGDYHRWLWMFEPNAASEEQRNAWRTADRYSFEQILALADHVAFHRRRSRIRAQHIRASWRQVFRPDSGFSSQELAHVLGDGTDASASIAGILTEAHRYYDSREDRGMASLVGPRILHTLGTALTALHADTETPADPVLGNVEDGLTRAQCEWLRSLGLLPQRDITLKQWSHRAQQAAFEALERSIVGSGIVETTSPRSVLRSDEIVWARAPARLDVGGGWTDTPPYALERGGCVVNAAVNLNGQPPIQAYVRVIDEPVIRIGSIDLGVRIEIQRFEDLLDYRKATGSFALAKAALVLSGLSPRQGGRSKAVSLKKALDAFGGGIELTTLAAIPKGSGLGTSSIMGAVISAALARVIGKDLSQRELFHQVLRLEQALTTGGGWQDQIGGVVDGVKMIVAQPGMVPDAHIHYVPADIIDPMFNHQSTLLYYTGITRLAKNILQQVVGRYLNRDRATMATLAHIGQTAREVMDAFIRKDAARFGRLVDTAWQLNKQLDPNSSNDEIEALLARVRPHMHGAKLLGAGGGGFLLMVCKSRQDAETVRHMLEAEPPNERARFFDYSVSHEGLVVTVS</sequence>
<evidence type="ECO:0000259" key="7">
    <source>
        <dbReference type="Pfam" id="PF07959"/>
    </source>
</evidence>
<dbReference type="GO" id="GO:0050201">
    <property type="term" value="F:fucokinase activity"/>
    <property type="evidence" value="ECO:0007669"/>
    <property type="project" value="TreeGrafter"/>
</dbReference>
<dbReference type="SUPFAM" id="SSF55060">
    <property type="entry name" value="GHMP Kinase, C-terminal domain"/>
    <property type="match status" value="1"/>
</dbReference>
<organism evidence="9 10">
    <name type="scientific">Anaerobaca lacustris</name>
    <dbReference type="NCBI Taxonomy" id="3044600"/>
    <lineage>
        <taxon>Bacteria</taxon>
        <taxon>Pseudomonadati</taxon>
        <taxon>Planctomycetota</taxon>
        <taxon>Phycisphaerae</taxon>
        <taxon>Sedimentisphaerales</taxon>
        <taxon>Anaerobacaceae</taxon>
        <taxon>Anaerobaca</taxon>
    </lineage>
</organism>
<evidence type="ECO:0000256" key="3">
    <source>
        <dbReference type="ARBA" id="ARBA00022777"/>
    </source>
</evidence>
<dbReference type="Gene3D" id="3.30.230.120">
    <property type="match status" value="1"/>
</dbReference>
<dbReference type="GO" id="GO:0005524">
    <property type="term" value="F:ATP binding"/>
    <property type="evidence" value="ECO:0007669"/>
    <property type="project" value="UniProtKB-KW"/>
</dbReference>
<dbReference type="Pfam" id="PF08544">
    <property type="entry name" value="GHMP_kinases_C"/>
    <property type="match status" value="1"/>
</dbReference>
<dbReference type="PRINTS" id="PR00960">
    <property type="entry name" value="LMBPPROTEIN"/>
</dbReference>
<dbReference type="AlphaFoldDB" id="A0AAW6TZG5"/>
<evidence type="ECO:0000259" key="6">
    <source>
        <dbReference type="Pfam" id="PF00288"/>
    </source>
</evidence>
<evidence type="ECO:0000313" key="10">
    <source>
        <dbReference type="Proteomes" id="UP001431776"/>
    </source>
</evidence>
<keyword evidence="3" id="KW-0418">Kinase</keyword>
<accession>A0AAW6TZG5</accession>
<comment type="caution">
    <text evidence="9">The sequence shown here is derived from an EMBL/GenBank/DDBJ whole genome shotgun (WGS) entry which is preliminary data.</text>
</comment>
<dbReference type="InterPro" id="IPR012887">
    <property type="entry name" value="GDP_fucose_pyrophosphorylase"/>
</dbReference>
<keyword evidence="4" id="KW-0067">ATP-binding</keyword>
<gene>
    <name evidence="9" type="ORF">QJ522_07755</name>
</gene>
<dbReference type="Pfam" id="PF07959">
    <property type="entry name" value="Fucose_pyrophosphorylase"/>
    <property type="match status" value="1"/>
</dbReference>
<dbReference type="GO" id="GO:0042352">
    <property type="term" value="P:GDP-L-fucose salvage"/>
    <property type="evidence" value="ECO:0007669"/>
    <property type="project" value="TreeGrafter"/>
</dbReference>
<feature type="domain" description="GHMP kinase C-terminal" evidence="8">
    <location>
        <begin position="957"/>
        <end position="1036"/>
    </location>
</feature>
<dbReference type="PANTHER" id="PTHR32463:SF0">
    <property type="entry name" value="L-FUCOSE KINASE"/>
    <property type="match status" value="1"/>
</dbReference>
<dbReference type="PANTHER" id="PTHR32463">
    <property type="entry name" value="L-FUCOSE KINASE"/>
    <property type="match status" value="1"/>
</dbReference>
<comment type="similarity">
    <text evidence="5">Belongs to the GHMP kinase family.</text>
</comment>
<feature type="domain" description="GDP-fucose pyrophosphorylase" evidence="7">
    <location>
        <begin position="87"/>
        <end position="486"/>
    </location>
</feature>
<dbReference type="InterPro" id="IPR013750">
    <property type="entry name" value="GHMP_kinase_C_dom"/>
</dbReference>
<dbReference type="EMBL" id="JASCXX010000007">
    <property type="protein sequence ID" value="MDI6448938.1"/>
    <property type="molecule type" value="Genomic_DNA"/>
</dbReference>
<evidence type="ECO:0000313" key="9">
    <source>
        <dbReference type="EMBL" id="MDI6448938.1"/>
    </source>
</evidence>
<protein>
    <submittedName>
        <fullName evidence="9">L-fucokinase</fullName>
    </submittedName>
</protein>
<evidence type="ECO:0000256" key="1">
    <source>
        <dbReference type="ARBA" id="ARBA00022679"/>
    </source>
</evidence>
<evidence type="ECO:0000256" key="2">
    <source>
        <dbReference type="ARBA" id="ARBA00022741"/>
    </source>
</evidence>
<keyword evidence="10" id="KW-1185">Reference proteome</keyword>
<reference evidence="9" key="1">
    <citation type="submission" date="2023-05" db="EMBL/GenBank/DDBJ databases">
        <title>Anaerotaeda fermentans gen. nov., sp. nov., a novel anaerobic planctomycete of the new family within the order Sedimentisphaerales isolated from Taman Peninsula, Russia.</title>
        <authorList>
            <person name="Khomyakova M.A."/>
            <person name="Merkel A.Y."/>
            <person name="Slobodkin A.I."/>
        </authorList>
    </citation>
    <scope>NUCLEOTIDE SEQUENCE</scope>
    <source>
        <strain evidence="9">M17dextr</strain>
    </source>
</reference>
<dbReference type="Proteomes" id="UP001431776">
    <property type="component" value="Unassembled WGS sequence"/>
</dbReference>
<dbReference type="InterPro" id="IPR020568">
    <property type="entry name" value="Ribosomal_Su5_D2-typ_SF"/>
</dbReference>
<dbReference type="InterPro" id="IPR052203">
    <property type="entry name" value="GHMP_Kinase-Related"/>
</dbReference>
<dbReference type="InterPro" id="IPR036554">
    <property type="entry name" value="GHMP_kinase_C_sf"/>
</dbReference>
<feature type="domain" description="GHMP kinase N-terminal" evidence="6">
    <location>
        <begin position="803"/>
        <end position="874"/>
    </location>
</feature>
<dbReference type="InterPro" id="IPR001174">
    <property type="entry name" value="HddA/FKP"/>
</dbReference>
<evidence type="ECO:0000256" key="5">
    <source>
        <dbReference type="ARBA" id="ARBA00038121"/>
    </source>
</evidence>
<dbReference type="InterPro" id="IPR006204">
    <property type="entry name" value="GHMP_kinase_N_dom"/>
</dbReference>
<proteinExistence type="inferred from homology"/>
<keyword evidence="1" id="KW-0808">Transferase</keyword>
<dbReference type="RefSeq" id="WP_349244348.1">
    <property type="nucleotide sequence ID" value="NZ_JASCXX010000007.1"/>
</dbReference>
<keyword evidence="2" id="KW-0547">Nucleotide-binding</keyword>
<dbReference type="SUPFAM" id="SSF54211">
    <property type="entry name" value="Ribosomal protein S5 domain 2-like"/>
    <property type="match status" value="1"/>
</dbReference>
<dbReference type="Pfam" id="PF00288">
    <property type="entry name" value="GHMP_kinases_N"/>
    <property type="match status" value="1"/>
</dbReference>